<feature type="compositionally biased region" description="Basic and acidic residues" evidence="11">
    <location>
        <begin position="178"/>
        <end position="203"/>
    </location>
</feature>
<dbReference type="InterPro" id="IPR044643">
    <property type="entry name" value="TrpF_fam"/>
</dbReference>
<dbReference type="InterPro" id="IPR013785">
    <property type="entry name" value="Aldolase_TIM"/>
</dbReference>
<name>A0A1H7LAK7_9LACT</name>
<evidence type="ECO:0000256" key="10">
    <source>
        <dbReference type="HAMAP-Rule" id="MF_00135"/>
    </source>
</evidence>
<dbReference type="PANTHER" id="PTHR42894:SF1">
    <property type="entry name" value="N-(5'-PHOSPHORIBOSYL)ANTHRANILATE ISOMERASE"/>
    <property type="match status" value="1"/>
</dbReference>
<feature type="region of interest" description="Disordered" evidence="11">
    <location>
        <begin position="169"/>
        <end position="203"/>
    </location>
</feature>
<dbReference type="OrthoDB" id="9786954at2"/>
<evidence type="ECO:0000256" key="9">
    <source>
        <dbReference type="ARBA" id="ARBA00023235"/>
    </source>
</evidence>
<evidence type="ECO:0000256" key="3">
    <source>
        <dbReference type="ARBA" id="ARBA00007571"/>
    </source>
</evidence>
<dbReference type="RefSeq" id="WP_091481276.1">
    <property type="nucleotide sequence ID" value="NZ_BJYC01000011.1"/>
</dbReference>
<feature type="domain" description="N-(5'phosphoribosyl) anthranilate isomerase (PRAI)" evidence="12">
    <location>
        <begin position="3"/>
        <end position="191"/>
    </location>
</feature>
<dbReference type="GO" id="GO:0000162">
    <property type="term" value="P:L-tryptophan biosynthetic process"/>
    <property type="evidence" value="ECO:0007669"/>
    <property type="project" value="UniProtKB-UniRule"/>
</dbReference>
<dbReference type="InterPro" id="IPR001240">
    <property type="entry name" value="PRAI_dom"/>
</dbReference>
<organism evidence="13 14">
    <name type="scientific">Alkalibacterium pelagium</name>
    <dbReference type="NCBI Taxonomy" id="426702"/>
    <lineage>
        <taxon>Bacteria</taxon>
        <taxon>Bacillati</taxon>
        <taxon>Bacillota</taxon>
        <taxon>Bacilli</taxon>
        <taxon>Lactobacillales</taxon>
        <taxon>Carnobacteriaceae</taxon>
        <taxon>Alkalibacterium</taxon>
    </lineage>
</organism>
<gene>
    <name evidence="10" type="primary">trpF</name>
    <name evidence="13" type="ORF">SAMN04488099_10921</name>
</gene>
<dbReference type="Pfam" id="PF00697">
    <property type="entry name" value="PRAI"/>
    <property type="match status" value="1"/>
</dbReference>
<evidence type="ECO:0000313" key="14">
    <source>
        <dbReference type="Proteomes" id="UP000199081"/>
    </source>
</evidence>
<evidence type="ECO:0000256" key="6">
    <source>
        <dbReference type="ARBA" id="ARBA00022605"/>
    </source>
</evidence>
<dbReference type="FunFam" id="3.20.20.70:FF:000075">
    <property type="entry name" value="Tryptophan biosynthesis protein TRP1"/>
    <property type="match status" value="1"/>
</dbReference>
<dbReference type="SUPFAM" id="SSF51366">
    <property type="entry name" value="Ribulose-phoshate binding barrel"/>
    <property type="match status" value="1"/>
</dbReference>
<evidence type="ECO:0000256" key="5">
    <source>
        <dbReference type="ARBA" id="ARBA00022272"/>
    </source>
</evidence>
<dbReference type="HAMAP" id="MF_00135">
    <property type="entry name" value="PRAI"/>
    <property type="match status" value="1"/>
</dbReference>
<dbReference type="InterPro" id="IPR011060">
    <property type="entry name" value="RibuloseP-bd_barrel"/>
</dbReference>
<dbReference type="Gene3D" id="3.20.20.70">
    <property type="entry name" value="Aldolase class I"/>
    <property type="match status" value="1"/>
</dbReference>
<dbReference type="STRING" id="426702.SAMN04488099_10921"/>
<keyword evidence="7 10" id="KW-0822">Tryptophan biosynthesis</keyword>
<keyword evidence="6 10" id="KW-0028">Amino-acid biosynthesis</keyword>
<dbReference type="EC" id="5.3.1.24" evidence="4 10"/>
<keyword evidence="9 10" id="KW-0413">Isomerase</keyword>
<comment type="similarity">
    <text evidence="3 10">Belongs to the TrpF family.</text>
</comment>
<sequence length="203" mass="21933">MLVKICGIRTEEAAHAAVESGADMIGLVFAESRRQVTLEEAARVLKALEGRSSKTAGVFRNQSVEEVNQICQALGLDYAQLHGDESPAYCRQIDGKVIKALSISSLGTASDYQDCSDFLLIDSQEPGSGESFDWNRLKDASLSLPCILAGGLTPENVGPAIEAVSPQGVDVSSGVETDGTKDTKKIRRFIREARRSSNREEER</sequence>
<evidence type="ECO:0000256" key="1">
    <source>
        <dbReference type="ARBA" id="ARBA00001164"/>
    </source>
</evidence>
<evidence type="ECO:0000256" key="7">
    <source>
        <dbReference type="ARBA" id="ARBA00022822"/>
    </source>
</evidence>
<comment type="pathway">
    <text evidence="2 10">Amino-acid biosynthesis; L-tryptophan biosynthesis; L-tryptophan from chorismate: step 3/5.</text>
</comment>
<proteinExistence type="inferred from homology"/>
<protein>
    <recommendedName>
        <fullName evidence="5 10">N-(5'-phosphoribosyl)anthranilate isomerase</fullName>
        <shortName evidence="10">PRAI</shortName>
        <ecNumber evidence="4 10">5.3.1.24</ecNumber>
    </recommendedName>
</protein>
<accession>A0A1H7LAK7</accession>
<evidence type="ECO:0000256" key="8">
    <source>
        <dbReference type="ARBA" id="ARBA00023141"/>
    </source>
</evidence>
<dbReference type="AlphaFoldDB" id="A0A1H7LAK7"/>
<evidence type="ECO:0000256" key="11">
    <source>
        <dbReference type="SAM" id="MobiDB-lite"/>
    </source>
</evidence>
<evidence type="ECO:0000313" key="13">
    <source>
        <dbReference type="EMBL" id="SEK95816.1"/>
    </source>
</evidence>
<keyword evidence="8 10" id="KW-0057">Aromatic amino acid biosynthesis</keyword>
<dbReference type="Proteomes" id="UP000199081">
    <property type="component" value="Unassembled WGS sequence"/>
</dbReference>
<comment type="catalytic activity">
    <reaction evidence="1 10">
        <text>N-(5-phospho-beta-D-ribosyl)anthranilate = 1-(2-carboxyphenylamino)-1-deoxy-D-ribulose 5-phosphate</text>
        <dbReference type="Rhea" id="RHEA:21540"/>
        <dbReference type="ChEBI" id="CHEBI:18277"/>
        <dbReference type="ChEBI" id="CHEBI:58613"/>
        <dbReference type="EC" id="5.3.1.24"/>
    </reaction>
</comment>
<dbReference type="EMBL" id="FNZU01000009">
    <property type="protein sequence ID" value="SEK95816.1"/>
    <property type="molecule type" value="Genomic_DNA"/>
</dbReference>
<evidence type="ECO:0000256" key="2">
    <source>
        <dbReference type="ARBA" id="ARBA00004664"/>
    </source>
</evidence>
<reference evidence="14" key="1">
    <citation type="submission" date="2016-10" db="EMBL/GenBank/DDBJ databases">
        <authorList>
            <person name="Varghese N."/>
            <person name="Submissions S."/>
        </authorList>
    </citation>
    <scope>NUCLEOTIDE SEQUENCE [LARGE SCALE GENOMIC DNA]</scope>
    <source>
        <strain evidence="14">DSM 19183</strain>
    </source>
</reference>
<dbReference type="UniPathway" id="UPA00035">
    <property type="reaction ID" value="UER00042"/>
</dbReference>
<evidence type="ECO:0000259" key="12">
    <source>
        <dbReference type="Pfam" id="PF00697"/>
    </source>
</evidence>
<evidence type="ECO:0000256" key="4">
    <source>
        <dbReference type="ARBA" id="ARBA00012572"/>
    </source>
</evidence>
<keyword evidence="14" id="KW-1185">Reference proteome</keyword>
<dbReference type="GO" id="GO:0004640">
    <property type="term" value="F:phosphoribosylanthranilate isomerase activity"/>
    <property type="evidence" value="ECO:0007669"/>
    <property type="project" value="UniProtKB-UniRule"/>
</dbReference>
<dbReference type="PANTHER" id="PTHR42894">
    <property type="entry name" value="N-(5'-PHOSPHORIBOSYL)ANTHRANILATE ISOMERASE"/>
    <property type="match status" value="1"/>
</dbReference>
<dbReference type="CDD" id="cd00405">
    <property type="entry name" value="PRAI"/>
    <property type="match status" value="1"/>
</dbReference>